<name>A0AA36IBL2_9DINO</name>
<reference evidence="1" key="1">
    <citation type="submission" date="2023-08" db="EMBL/GenBank/DDBJ databases">
        <authorList>
            <person name="Chen Y."/>
            <person name="Shah S."/>
            <person name="Dougan E. K."/>
            <person name="Thang M."/>
            <person name="Chan C."/>
        </authorList>
    </citation>
    <scope>NUCLEOTIDE SEQUENCE</scope>
</reference>
<protein>
    <submittedName>
        <fullName evidence="1">Uncharacterized protein</fullName>
    </submittedName>
</protein>
<dbReference type="EMBL" id="CAUJNA010001041">
    <property type="protein sequence ID" value="CAJ1383695.1"/>
    <property type="molecule type" value="Genomic_DNA"/>
</dbReference>
<evidence type="ECO:0000313" key="2">
    <source>
        <dbReference type="Proteomes" id="UP001178507"/>
    </source>
</evidence>
<accession>A0AA36IBL2</accession>
<organism evidence="1 2">
    <name type="scientific">Effrenium voratum</name>
    <dbReference type="NCBI Taxonomy" id="2562239"/>
    <lineage>
        <taxon>Eukaryota</taxon>
        <taxon>Sar</taxon>
        <taxon>Alveolata</taxon>
        <taxon>Dinophyceae</taxon>
        <taxon>Suessiales</taxon>
        <taxon>Symbiodiniaceae</taxon>
        <taxon>Effrenium</taxon>
    </lineage>
</organism>
<dbReference type="AlphaFoldDB" id="A0AA36IBL2"/>
<sequence>MALLFVKTGENIKPVVLKSGSVVSANHLDVCEASSSEEMKSVLMGLKKDELHDTLSMLGLRVNRKSMTKSDIVEMIVSTHHQQVVARANARNVIDAPASSSEAPATPSLAKSLSLRVNVIDKRDTPNSLDGDSFEIDIENHVSIETLGLSILEGLRTGDYNFKRLLCHKGKYLTVSMQSLASIGMQDNDIVVIELLNPDDQFFVKVMTGEIASKSNKGDSLEDETSKSEAESVSISDFIQLDEDGEYQFDKAYLCDPGDFDEVDEYGLKICLSEYRGRKLFDIQADVNGKVSALKSNICKHIAEKQPNNKKVLTEDDFYLLTGDVAMDVYKSIKDYMEEDSVEMHVTLHLRLRGGGKMAVKKHMVKLSGSSTTTVAVTDMDDFKKAYDTCLEITKATCINFEQVLKMASEKSLLDMKEFLKTKSTTTMKVHGLCEHMDYYKVIHSLQEKLISSTEALRTLTKKDLDERYGHDIDKIKEAVSNAHAVKLALAQLQNVQMSD</sequence>
<keyword evidence="2" id="KW-1185">Reference proteome</keyword>
<gene>
    <name evidence="1" type="ORF">EVOR1521_LOCUS10748</name>
</gene>
<proteinExistence type="predicted"/>
<dbReference type="Proteomes" id="UP001178507">
    <property type="component" value="Unassembled WGS sequence"/>
</dbReference>
<evidence type="ECO:0000313" key="1">
    <source>
        <dbReference type="EMBL" id="CAJ1383695.1"/>
    </source>
</evidence>
<comment type="caution">
    <text evidence="1">The sequence shown here is derived from an EMBL/GenBank/DDBJ whole genome shotgun (WGS) entry which is preliminary data.</text>
</comment>